<evidence type="ECO:0000256" key="6">
    <source>
        <dbReference type="ARBA" id="ARBA00022741"/>
    </source>
</evidence>
<keyword evidence="7" id="KW-0378">Hydrolase</keyword>
<comment type="catalytic activity">
    <reaction evidence="16">
        <text>GTP + H2O = GDP + phosphate + H(+)</text>
        <dbReference type="Rhea" id="RHEA:19669"/>
        <dbReference type="ChEBI" id="CHEBI:15377"/>
        <dbReference type="ChEBI" id="CHEBI:15378"/>
        <dbReference type="ChEBI" id="CHEBI:37565"/>
        <dbReference type="ChEBI" id="CHEBI:43474"/>
        <dbReference type="ChEBI" id="CHEBI:58189"/>
        <dbReference type="EC" id="3.6.5.2"/>
    </reaction>
    <physiologicalReaction direction="left-to-right" evidence="16">
        <dbReference type="Rhea" id="RHEA:19670"/>
    </physiologicalReaction>
</comment>
<evidence type="ECO:0000256" key="1">
    <source>
        <dbReference type="ARBA" id="ARBA00001946"/>
    </source>
</evidence>
<dbReference type="EMBL" id="KQ971371">
    <property type="protein sequence ID" value="EFA10238.2"/>
    <property type="molecule type" value="Genomic_DNA"/>
</dbReference>
<evidence type="ECO:0000256" key="9">
    <source>
        <dbReference type="ARBA" id="ARBA00022927"/>
    </source>
</evidence>
<dbReference type="PROSITE" id="PS51419">
    <property type="entry name" value="RAB"/>
    <property type="match status" value="1"/>
</dbReference>
<gene>
    <name evidence="19" type="primary">AUGUSTUS-3.0.2_12436</name>
    <name evidence="19" type="ORF">TcasGA2_TC012436</name>
</gene>
<comment type="subcellular location">
    <subcellularLocation>
        <location evidence="15">Golgi apparatus membrane</location>
        <topology evidence="15">Lipid-anchor</topology>
    </subcellularLocation>
</comment>
<evidence type="ECO:0000256" key="17">
    <source>
        <dbReference type="ARBA" id="ARBA00058763"/>
    </source>
</evidence>
<dbReference type="GO" id="GO:0003924">
    <property type="term" value="F:GTPase activity"/>
    <property type="evidence" value="ECO:0000318"/>
    <property type="project" value="GO_Central"/>
</dbReference>
<evidence type="ECO:0000313" key="19">
    <source>
        <dbReference type="EMBL" id="EFA10238.2"/>
    </source>
</evidence>
<name>D6X2B0_TRICA</name>
<keyword evidence="13" id="KW-0449">Lipoprotein</keyword>
<evidence type="ECO:0000313" key="20">
    <source>
        <dbReference type="Proteomes" id="UP000007266"/>
    </source>
</evidence>
<evidence type="ECO:0000256" key="14">
    <source>
        <dbReference type="ARBA" id="ARBA00023289"/>
    </source>
</evidence>
<evidence type="ECO:0000256" key="8">
    <source>
        <dbReference type="ARBA" id="ARBA00022842"/>
    </source>
</evidence>
<evidence type="ECO:0000256" key="18">
    <source>
        <dbReference type="ARBA" id="ARBA00067830"/>
    </source>
</evidence>
<dbReference type="InterPro" id="IPR001806">
    <property type="entry name" value="Small_GTPase"/>
</dbReference>
<evidence type="ECO:0000256" key="7">
    <source>
        <dbReference type="ARBA" id="ARBA00022801"/>
    </source>
</evidence>
<keyword evidence="5" id="KW-0479">Metal-binding</keyword>
<dbReference type="PANTHER" id="PTHR47977">
    <property type="entry name" value="RAS-RELATED PROTEIN RAB"/>
    <property type="match status" value="1"/>
</dbReference>
<protein>
    <recommendedName>
        <fullName evidence="18">Ras-related protein Rab-36</fullName>
        <ecNumber evidence="3">3.6.5.2</ecNumber>
    </recommendedName>
</protein>
<dbReference type="InterPro" id="IPR050227">
    <property type="entry name" value="Rab"/>
</dbReference>
<dbReference type="HOGENOM" id="CLU_041217_22_1_1"/>
<comment type="function">
    <text evidence="17">The small GTPases Rab are key regulators of intracellular membrane trafficking, from the formation of transport vesicles to their fusion with membranes. Rabs cycle between an inactive GDP-bound form and an active GTP-bound form that is able to recruit to membranes different sets of downstream effectors directly responsible for vesicle formation, movement, tethering and fusion.</text>
</comment>
<comment type="cofactor">
    <cofactor evidence="1">
        <name>Mg(2+)</name>
        <dbReference type="ChEBI" id="CHEBI:18420"/>
    </cofactor>
</comment>
<dbReference type="InterPro" id="IPR027417">
    <property type="entry name" value="P-loop_NTPase"/>
</dbReference>
<dbReference type="InterPro" id="IPR005225">
    <property type="entry name" value="Small_GTP-bd"/>
</dbReference>
<dbReference type="FunCoup" id="D6X2B0">
    <property type="interactions" value="29"/>
</dbReference>
<dbReference type="GO" id="GO:0046872">
    <property type="term" value="F:metal ion binding"/>
    <property type="evidence" value="ECO:0007669"/>
    <property type="project" value="UniProtKB-KW"/>
</dbReference>
<dbReference type="SMART" id="SM00174">
    <property type="entry name" value="RHO"/>
    <property type="match status" value="1"/>
</dbReference>
<comment type="similarity">
    <text evidence="2">Belongs to the small GTPase superfamily. Rab family.</text>
</comment>
<reference evidence="19 20" key="1">
    <citation type="journal article" date="2008" name="Nature">
        <title>The genome of the model beetle and pest Tribolium castaneum.</title>
        <authorList>
            <consortium name="Tribolium Genome Sequencing Consortium"/>
            <person name="Richards S."/>
            <person name="Gibbs R.A."/>
            <person name="Weinstock G.M."/>
            <person name="Brown S.J."/>
            <person name="Denell R."/>
            <person name="Beeman R.W."/>
            <person name="Gibbs R."/>
            <person name="Beeman R.W."/>
            <person name="Brown S.J."/>
            <person name="Bucher G."/>
            <person name="Friedrich M."/>
            <person name="Grimmelikhuijzen C.J."/>
            <person name="Klingler M."/>
            <person name="Lorenzen M."/>
            <person name="Richards S."/>
            <person name="Roth S."/>
            <person name="Schroder R."/>
            <person name="Tautz D."/>
            <person name="Zdobnov E.M."/>
            <person name="Muzny D."/>
            <person name="Gibbs R.A."/>
            <person name="Weinstock G.M."/>
            <person name="Attaway T."/>
            <person name="Bell S."/>
            <person name="Buhay C.J."/>
            <person name="Chandrabose M.N."/>
            <person name="Chavez D."/>
            <person name="Clerk-Blankenburg K.P."/>
            <person name="Cree A."/>
            <person name="Dao M."/>
            <person name="Davis C."/>
            <person name="Chacko J."/>
            <person name="Dinh H."/>
            <person name="Dugan-Rocha S."/>
            <person name="Fowler G."/>
            <person name="Garner T.T."/>
            <person name="Garnes J."/>
            <person name="Gnirke A."/>
            <person name="Hawes A."/>
            <person name="Hernandez J."/>
            <person name="Hines S."/>
            <person name="Holder M."/>
            <person name="Hume J."/>
            <person name="Jhangiani S.N."/>
            <person name="Joshi V."/>
            <person name="Khan Z.M."/>
            <person name="Jackson L."/>
            <person name="Kovar C."/>
            <person name="Kowis A."/>
            <person name="Lee S."/>
            <person name="Lewis L.R."/>
            <person name="Margolis J."/>
            <person name="Morgan M."/>
            <person name="Nazareth L.V."/>
            <person name="Nguyen N."/>
            <person name="Okwuonu G."/>
            <person name="Parker D."/>
            <person name="Richards S."/>
            <person name="Ruiz S.J."/>
            <person name="Santibanez J."/>
            <person name="Savard J."/>
            <person name="Scherer S.E."/>
            <person name="Schneider B."/>
            <person name="Sodergren E."/>
            <person name="Tautz D."/>
            <person name="Vattahil S."/>
            <person name="Villasana D."/>
            <person name="White C.S."/>
            <person name="Wright R."/>
            <person name="Park Y."/>
            <person name="Beeman R.W."/>
            <person name="Lord J."/>
            <person name="Oppert B."/>
            <person name="Lorenzen M."/>
            <person name="Brown S."/>
            <person name="Wang L."/>
            <person name="Savard J."/>
            <person name="Tautz D."/>
            <person name="Richards S."/>
            <person name="Weinstock G."/>
            <person name="Gibbs R.A."/>
            <person name="Liu Y."/>
            <person name="Worley K."/>
            <person name="Weinstock G."/>
            <person name="Elsik C.G."/>
            <person name="Reese J.T."/>
            <person name="Elhaik E."/>
            <person name="Landan G."/>
            <person name="Graur D."/>
            <person name="Arensburger P."/>
            <person name="Atkinson P."/>
            <person name="Beeman R.W."/>
            <person name="Beidler J."/>
            <person name="Brown S.J."/>
            <person name="Demuth J.P."/>
            <person name="Drury D.W."/>
            <person name="Du Y.Z."/>
            <person name="Fujiwara H."/>
            <person name="Lorenzen M."/>
            <person name="Maselli V."/>
            <person name="Osanai M."/>
            <person name="Park Y."/>
            <person name="Robertson H.M."/>
            <person name="Tu Z."/>
            <person name="Wang J.J."/>
            <person name="Wang S."/>
            <person name="Richards S."/>
            <person name="Song H."/>
            <person name="Zhang L."/>
            <person name="Sodergren E."/>
            <person name="Werner D."/>
            <person name="Stanke M."/>
            <person name="Morgenstern B."/>
            <person name="Solovyev V."/>
            <person name="Kosarev P."/>
            <person name="Brown G."/>
            <person name="Chen H.C."/>
            <person name="Ermolaeva O."/>
            <person name="Hlavina W."/>
            <person name="Kapustin Y."/>
            <person name="Kiryutin B."/>
            <person name="Kitts P."/>
            <person name="Maglott D."/>
            <person name="Pruitt K."/>
            <person name="Sapojnikov V."/>
            <person name="Souvorov A."/>
            <person name="Mackey A.J."/>
            <person name="Waterhouse R.M."/>
            <person name="Wyder S."/>
            <person name="Zdobnov E.M."/>
            <person name="Zdobnov E.M."/>
            <person name="Wyder S."/>
            <person name="Kriventseva E.V."/>
            <person name="Kadowaki T."/>
            <person name="Bork P."/>
            <person name="Aranda M."/>
            <person name="Bao R."/>
            <person name="Beermann A."/>
            <person name="Berns N."/>
            <person name="Bolognesi R."/>
            <person name="Bonneton F."/>
            <person name="Bopp D."/>
            <person name="Brown S.J."/>
            <person name="Bucher G."/>
            <person name="Butts T."/>
            <person name="Chaumot A."/>
            <person name="Denell R.E."/>
            <person name="Ferrier D.E."/>
            <person name="Friedrich M."/>
            <person name="Gordon C.M."/>
            <person name="Jindra M."/>
            <person name="Klingler M."/>
            <person name="Lan Q."/>
            <person name="Lattorff H.M."/>
            <person name="Laudet V."/>
            <person name="von Levetsow C."/>
            <person name="Liu Z."/>
            <person name="Lutz R."/>
            <person name="Lynch J.A."/>
            <person name="da Fonseca R.N."/>
            <person name="Posnien N."/>
            <person name="Reuter R."/>
            <person name="Roth S."/>
            <person name="Savard J."/>
            <person name="Schinko J.B."/>
            <person name="Schmitt C."/>
            <person name="Schoppmeier M."/>
            <person name="Schroder R."/>
            <person name="Shippy T.D."/>
            <person name="Simonnet F."/>
            <person name="Marques-Souza H."/>
            <person name="Tautz D."/>
            <person name="Tomoyasu Y."/>
            <person name="Trauner J."/>
            <person name="Van der Zee M."/>
            <person name="Vervoort M."/>
            <person name="Wittkopp N."/>
            <person name="Wimmer E.A."/>
            <person name="Yang X."/>
            <person name="Jones A.K."/>
            <person name="Sattelle D.B."/>
            <person name="Ebert P.R."/>
            <person name="Nelson D."/>
            <person name="Scott J.G."/>
            <person name="Beeman R.W."/>
            <person name="Muthukrishnan S."/>
            <person name="Kramer K.J."/>
            <person name="Arakane Y."/>
            <person name="Beeman R.W."/>
            <person name="Zhu Q."/>
            <person name="Hogenkamp D."/>
            <person name="Dixit R."/>
            <person name="Oppert B."/>
            <person name="Jiang H."/>
            <person name="Zou Z."/>
            <person name="Marshall J."/>
            <person name="Elpidina E."/>
            <person name="Vinokurov K."/>
            <person name="Oppert C."/>
            <person name="Zou Z."/>
            <person name="Evans J."/>
            <person name="Lu Z."/>
            <person name="Zhao P."/>
            <person name="Sumathipala N."/>
            <person name="Altincicek B."/>
            <person name="Vilcinskas A."/>
            <person name="Williams M."/>
            <person name="Hultmark D."/>
            <person name="Hetru C."/>
            <person name="Jiang H."/>
            <person name="Grimmelikhuijzen C.J."/>
            <person name="Hauser F."/>
            <person name="Cazzamali G."/>
            <person name="Williamson M."/>
            <person name="Park Y."/>
            <person name="Li B."/>
            <person name="Tanaka Y."/>
            <person name="Predel R."/>
            <person name="Neupert S."/>
            <person name="Schachtner J."/>
            <person name="Verleyen P."/>
            <person name="Raible F."/>
            <person name="Bork P."/>
            <person name="Friedrich M."/>
            <person name="Walden K.K."/>
            <person name="Robertson H.M."/>
            <person name="Angeli S."/>
            <person name="Foret S."/>
            <person name="Bucher G."/>
            <person name="Schuetz S."/>
            <person name="Maleszka R."/>
            <person name="Wimmer E.A."/>
            <person name="Beeman R.W."/>
            <person name="Lorenzen M."/>
            <person name="Tomoyasu Y."/>
            <person name="Miller S.C."/>
            <person name="Grossmann D."/>
            <person name="Bucher G."/>
        </authorList>
    </citation>
    <scope>NUCLEOTIDE SEQUENCE [LARGE SCALE GENOMIC DNA]</scope>
    <source>
        <strain evidence="19 20">Georgia GA2</strain>
    </source>
</reference>
<accession>D6X2B0</accession>
<evidence type="ECO:0000256" key="10">
    <source>
        <dbReference type="ARBA" id="ARBA00023034"/>
    </source>
</evidence>
<evidence type="ECO:0000256" key="2">
    <source>
        <dbReference type="ARBA" id="ARBA00006270"/>
    </source>
</evidence>
<organism evidence="19 20">
    <name type="scientific">Tribolium castaneum</name>
    <name type="common">Red flour beetle</name>
    <dbReference type="NCBI Taxonomy" id="7070"/>
    <lineage>
        <taxon>Eukaryota</taxon>
        <taxon>Metazoa</taxon>
        <taxon>Ecdysozoa</taxon>
        <taxon>Arthropoda</taxon>
        <taxon>Hexapoda</taxon>
        <taxon>Insecta</taxon>
        <taxon>Pterygota</taxon>
        <taxon>Neoptera</taxon>
        <taxon>Endopterygota</taxon>
        <taxon>Coleoptera</taxon>
        <taxon>Polyphaga</taxon>
        <taxon>Cucujiformia</taxon>
        <taxon>Tenebrionidae</taxon>
        <taxon>Tenebrionidae incertae sedis</taxon>
        <taxon>Tribolium</taxon>
    </lineage>
</organism>
<dbReference type="PROSITE" id="PS51421">
    <property type="entry name" value="RAS"/>
    <property type="match status" value="1"/>
</dbReference>
<dbReference type="Pfam" id="PF00071">
    <property type="entry name" value="Ras"/>
    <property type="match status" value="1"/>
</dbReference>
<dbReference type="GO" id="GO:0005525">
    <property type="term" value="F:GTP binding"/>
    <property type="evidence" value="ECO:0000318"/>
    <property type="project" value="GO_Central"/>
</dbReference>
<keyword evidence="8" id="KW-0460">Magnesium</keyword>
<dbReference type="SMART" id="SM00176">
    <property type="entry name" value="RAN"/>
    <property type="match status" value="1"/>
</dbReference>
<evidence type="ECO:0000256" key="3">
    <source>
        <dbReference type="ARBA" id="ARBA00011984"/>
    </source>
</evidence>
<dbReference type="EC" id="3.6.5.2" evidence="3"/>
<keyword evidence="12" id="KW-0472">Membrane</keyword>
<evidence type="ECO:0000256" key="13">
    <source>
        <dbReference type="ARBA" id="ARBA00023288"/>
    </source>
</evidence>
<evidence type="ECO:0000256" key="16">
    <source>
        <dbReference type="ARBA" id="ARBA00047660"/>
    </source>
</evidence>
<dbReference type="GO" id="GO:0016192">
    <property type="term" value="P:vesicle-mediated transport"/>
    <property type="evidence" value="ECO:0000318"/>
    <property type="project" value="GO_Central"/>
</dbReference>
<dbReference type="GO" id="GO:0015031">
    <property type="term" value="P:protein transport"/>
    <property type="evidence" value="ECO:0007669"/>
    <property type="project" value="UniProtKB-KW"/>
</dbReference>
<keyword evidence="6" id="KW-0547">Nucleotide-binding</keyword>
<dbReference type="SUPFAM" id="SSF52540">
    <property type="entry name" value="P-loop containing nucleoside triphosphate hydrolases"/>
    <property type="match status" value="1"/>
</dbReference>
<evidence type="ECO:0000256" key="4">
    <source>
        <dbReference type="ARBA" id="ARBA00022448"/>
    </source>
</evidence>
<keyword evidence="20" id="KW-1185">Reference proteome</keyword>
<reference evidence="19 20" key="2">
    <citation type="journal article" date="2010" name="Nucleic Acids Res.">
        <title>BeetleBase in 2010: revisions to provide comprehensive genomic information for Tribolium castaneum.</title>
        <authorList>
            <person name="Kim H.S."/>
            <person name="Murphy T."/>
            <person name="Xia J."/>
            <person name="Caragea D."/>
            <person name="Park Y."/>
            <person name="Beeman R.W."/>
            <person name="Lorenzen M.D."/>
            <person name="Butcher S."/>
            <person name="Manak J.R."/>
            <person name="Brown S.J."/>
        </authorList>
    </citation>
    <scope>NUCLEOTIDE SEQUENCE [LARGE SCALE GENOMIC DNA]</scope>
    <source>
        <strain evidence="19 20">Georgia GA2</strain>
    </source>
</reference>
<keyword evidence="14" id="KW-0636">Prenylation</keyword>
<dbReference type="AlphaFoldDB" id="D6X2B0"/>
<evidence type="ECO:0000256" key="15">
    <source>
        <dbReference type="ARBA" id="ARBA00037794"/>
    </source>
</evidence>
<dbReference type="KEGG" id="tca:100141916"/>
<keyword evidence="10" id="KW-0333">Golgi apparatus</keyword>
<evidence type="ECO:0000256" key="11">
    <source>
        <dbReference type="ARBA" id="ARBA00023134"/>
    </source>
</evidence>
<dbReference type="Gene3D" id="3.40.50.300">
    <property type="entry name" value="P-loop containing nucleotide triphosphate hydrolases"/>
    <property type="match status" value="1"/>
</dbReference>
<evidence type="ECO:0000256" key="12">
    <source>
        <dbReference type="ARBA" id="ARBA00023136"/>
    </source>
</evidence>
<dbReference type="OrthoDB" id="413584at2759"/>
<keyword evidence="4" id="KW-0813">Transport</keyword>
<keyword evidence="11" id="KW-0342">GTP-binding</keyword>
<dbReference type="OMA" id="FKCIAAA"/>
<dbReference type="FunFam" id="3.40.50.300:FF:000707">
    <property type="entry name" value="RAB36, member RAS oncogene family"/>
    <property type="match status" value="1"/>
</dbReference>
<dbReference type="PRINTS" id="PR00449">
    <property type="entry name" value="RASTRNSFRMNG"/>
</dbReference>
<evidence type="ECO:0000256" key="5">
    <source>
        <dbReference type="ARBA" id="ARBA00022723"/>
    </source>
</evidence>
<proteinExistence type="inferred from homology"/>
<dbReference type="GO" id="GO:0000139">
    <property type="term" value="C:Golgi membrane"/>
    <property type="evidence" value="ECO:0007669"/>
    <property type="project" value="UniProtKB-SubCell"/>
</dbReference>
<dbReference type="GO" id="GO:0003925">
    <property type="term" value="F:G protein activity"/>
    <property type="evidence" value="ECO:0007669"/>
    <property type="project" value="UniProtKB-EC"/>
</dbReference>
<dbReference type="NCBIfam" id="TIGR00231">
    <property type="entry name" value="small_GTP"/>
    <property type="match status" value="1"/>
</dbReference>
<dbReference type="InParanoid" id="D6X2B0"/>
<dbReference type="Proteomes" id="UP000007266">
    <property type="component" value="Linkage group 9"/>
</dbReference>
<sequence length="254" mass="28877">MAQIREINTFPKASKFTPYDKNNFDFELLKRNKAHLSRDNLKVCKVIILGDLCVGKTSLLNRFCHKIFDSSYRTTIGVDFHSEQINILGIPYYLQIWDTAGQERFKCIAQCYYRKAHVIMLVFDLSTIRTLANCKHWLHDALEVCKDNAPFIFLVGSKKDLLSQEGYNSVEKIALASAKTLNAEFWSVSSKTGENIDELFVRAAALSFKRHINITGTENINNNSKKIGTELICVEKKRRGDDRHTGCGSKCAKA</sequence>
<dbReference type="SMART" id="SM00175">
    <property type="entry name" value="RAB"/>
    <property type="match status" value="1"/>
</dbReference>
<keyword evidence="9" id="KW-0653">Protein transport</keyword>
<dbReference type="SMART" id="SM00173">
    <property type="entry name" value="RAS"/>
    <property type="match status" value="1"/>
</dbReference>
<dbReference type="STRING" id="7070.D6X2B0"/>